<dbReference type="PANTHER" id="PTHR37176">
    <property type="entry name" value="F10K1.23"/>
    <property type="match status" value="1"/>
</dbReference>
<dbReference type="GO" id="GO:0042138">
    <property type="term" value="P:meiotic DNA double-strand break formation"/>
    <property type="evidence" value="ECO:0007669"/>
    <property type="project" value="InterPro"/>
</dbReference>
<sequence length="260" mass="30287">MAEAYKRSTRGTRHPTFKMPRPAPKRLSLFRDQIENRRFGDWTLRILESVLSAKDVESLVDTRSSLRELLRSEAVYVLREVSRNSADEKLSVAEFFVQAFALVGDVESCLALRYEAMILRELKYMTQDTLRVCYEEWLRFAEDSLHNGYYSIAVKGCDHALFSIQSKEIADIQPYDFCMESQMVRKIKKLRNRALELDAPRSVQTRTADYLKEKAIQFQKNQESHPTGARCPASLLFRNAIKARNMKKLRKSQELMDNED</sequence>
<dbReference type="InterPro" id="IPR044969">
    <property type="entry name" value="DFO"/>
</dbReference>
<dbReference type="EMBL" id="NMUH01002744">
    <property type="protein sequence ID" value="MQM01841.1"/>
    <property type="molecule type" value="Genomic_DNA"/>
</dbReference>
<reference evidence="2" key="1">
    <citation type="submission" date="2017-07" db="EMBL/GenBank/DDBJ databases">
        <title>Taro Niue Genome Assembly and Annotation.</title>
        <authorList>
            <person name="Atibalentja N."/>
            <person name="Keating K."/>
            <person name="Fields C.J."/>
        </authorList>
    </citation>
    <scope>NUCLEOTIDE SEQUENCE</scope>
    <source>
        <strain evidence="2">Niue_2</strain>
        <tissue evidence="2">Leaf</tissue>
    </source>
</reference>
<keyword evidence="3" id="KW-1185">Reference proteome</keyword>
<name>A0A843W831_COLES</name>
<dbReference type="AlphaFoldDB" id="A0A843W831"/>
<gene>
    <name evidence="2" type="ORF">Taro_034601</name>
</gene>
<dbReference type="PANTHER" id="PTHR37176:SF1">
    <property type="entry name" value="PROTEIN DOUBLE-STRAND BREAK FORMATION"/>
    <property type="match status" value="1"/>
</dbReference>
<dbReference type="OrthoDB" id="1925581at2759"/>
<protein>
    <submittedName>
        <fullName evidence="2">Uncharacterized protein</fullName>
    </submittedName>
</protein>
<evidence type="ECO:0000313" key="2">
    <source>
        <dbReference type="EMBL" id="MQM01841.1"/>
    </source>
</evidence>
<feature type="region of interest" description="Disordered" evidence="1">
    <location>
        <begin position="1"/>
        <end position="21"/>
    </location>
</feature>
<dbReference type="Proteomes" id="UP000652761">
    <property type="component" value="Unassembled WGS sequence"/>
</dbReference>
<evidence type="ECO:0000256" key="1">
    <source>
        <dbReference type="SAM" id="MobiDB-lite"/>
    </source>
</evidence>
<comment type="caution">
    <text evidence="2">The sequence shown here is derived from an EMBL/GenBank/DDBJ whole genome shotgun (WGS) entry which is preliminary data.</text>
</comment>
<evidence type="ECO:0000313" key="3">
    <source>
        <dbReference type="Proteomes" id="UP000652761"/>
    </source>
</evidence>
<accession>A0A843W831</accession>
<feature type="compositionally biased region" description="Basic residues" evidence="1">
    <location>
        <begin position="7"/>
        <end position="16"/>
    </location>
</feature>
<organism evidence="2 3">
    <name type="scientific">Colocasia esculenta</name>
    <name type="common">Wild taro</name>
    <name type="synonym">Arum esculentum</name>
    <dbReference type="NCBI Taxonomy" id="4460"/>
    <lineage>
        <taxon>Eukaryota</taxon>
        <taxon>Viridiplantae</taxon>
        <taxon>Streptophyta</taxon>
        <taxon>Embryophyta</taxon>
        <taxon>Tracheophyta</taxon>
        <taxon>Spermatophyta</taxon>
        <taxon>Magnoliopsida</taxon>
        <taxon>Liliopsida</taxon>
        <taxon>Araceae</taxon>
        <taxon>Aroideae</taxon>
        <taxon>Colocasieae</taxon>
        <taxon>Colocasia</taxon>
    </lineage>
</organism>
<proteinExistence type="predicted"/>